<evidence type="ECO:0000313" key="2">
    <source>
        <dbReference type="Proteomes" id="UP001241748"/>
    </source>
</evidence>
<comment type="caution">
    <text evidence="1">The sequence shown here is derived from an EMBL/GenBank/DDBJ whole genome shotgun (WGS) entry which is preliminary data.</text>
</comment>
<evidence type="ECO:0000313" key="1">
    <source>
        <dbReference type="EMBL" id="MFB3166578.1"/>
    </source>
</evidence>
<name>A0ABV4YPU3_9BACI</name>
<sequence length="68" mass="8278">MGWYIGGRQIRLNNIKENELLFDSLKSHTDGIIMLFFTKLIDYLKIESLQEEFNKYYDEVKKVFKFKH</sequence>
<dbReference type="Proteomes" id="UP001241748">
    <property type="component" value="Unassembled WGS sequence"/>
</dbReference>
<dbReference type="EMBL" id="JAROBZ020000001">
    <property type="protein sequence ID" value="MFB3166578.1"/>
    <property type="molecule type" value="Genomic_DNA"/>
</dbReference>
<dbReference type="RefSeq" id="WP_306076962.1">
    <property type="nucleotide sequence ID" value="NZ_JAROBZ020000001.1"/>
</dbReference>
<gene>
    <name evidence="1" type="ORF">P5G62_005590</name>
</gene>
<proteinExistence type="predicted"/>
<protein>
    <submittedName>
        <fullName evidence="1">Uncharacterized protein</fullName>
    </submittedName>
</protein>
<accession>A0ABV4YPU3</accession>
<keyword evidence="2" id="KW-1185">Reference proteome</keyword>
<organism evidence="1 2">
    <name type="scientific">Neobacillus driksii</name>
    <dbReference type="NCBI Taxonomy" id="3035913"/>
    <lineage>
        <taxon>Bacteria</taxon>
        <taxon>Bacillati</taxon>
        <taxon>Bacillota</taxon>
        <taxon>Bacilli</taxon>
        <taxon>Bacillales</taxon>
        <taxon>Bacillaceae</taxon>
        <taxon>Neobacillus</taxon>
    </lineage>
</organism>
<reference evidence="1 2" key="1">
    <citation type="submission" date="2024-05" db="EMBL/GenBank/DDBJ databases">
        <authorList>
            <person name="Venkateswaran K."/>
        </authorList>
    </citation>
    <scope>NUCLEOTIDE SEQUENCE [LARGE SCALE GENOMIC DNA]</scope>
    <source>
        <strain evidence="1 2">179-C4-2-HS</strain>
    </source>
</reference>